<evidence type="ECO:0000313" key="3">
    <source>
        <dbReference type="EMBL" id="MXV63014.1"/>
    </source>
</evidence>
<feature type="transmembrane region" description="Helical" evidence="1">
    <location>
        <begin position="261"/>
        <end position="282"/>
    </location>
</feature>
<keyword evidence="1" id="KW-0472">Membrane</keyword>
<feature type="transmembrane region" description="Helical" evidence="1">
    <location>
        <begin position="48"/>
        <end position="71"/>
    </location>
</feature>
<feature type="transmembrane region" description="Helical" evidence="1">
    <location>
        <begin position="21"/>
        <end position="42"/>
    </location>
</feature>
<feature type="transmembrane region" description="Helical" evidence="1">
    <location>
        <begin position="171"/>
        <end position="189"/>
    </location>
</feature>
<feature type="transmembrane region" description="Helical" evidence="1">
    <location>
        <begin position="145"/>
        <end position="164"/>
    </location>
</feature>
<keyword evidence="1" id="KW-1133">Transmembrane helix</keyword>
<name>A0A6B0VN94_9EURY</name>
<dbReference type="PANTHER" id="PTHR22911">
    <property type="entry name" value="ACYL-MALONYL CONDENSING ENZYME-RELATED"/>
    <property type="match status" value="1"/>
</dbReference>
<feature type="transmembrane region" description="Helical" evidence="1">
    <location>
        <begin position="209"/>
        <end position="227"/>
    </location>
</feature>
<dbReference type="GO" id="GO:0016020">
    <property type="term" value="C:membrane"/>
    <property type="evidence" value="ECO:0007669"/>
    <property type="project" value="InterPro"/>
</dbReference>
<keyword evidence="1" id="KW-0812">Transmembrane</keyword>
<proteinExistence type="predicted"/>
<comment type="caution">
    <text evidence="3">The sequence shown here is derived from an EMBL/GenBank/DDBJ whole genome shotgun (WGS) entry which is preliminary data.</text>
</comment>
<feature type="domain" description="EamA" evidence="2">
    <location>
        <begin position="145"/>
        <end position="280"/>
    </location>
</feature>
<feature type="domain" description="EamA" evidence="2">
    <location>
        <begin position="3"/>
        <end position="125"/>
    </location>
</feature>
<feature type="transmembrane region" description="Helical" evidence="1">
    <location>
        <begin position="92"/>
        <end position="125"/>
    </location>
</feature>
<dbReference type="EMBL" id="WUYX01000039">
    <property type="protein sequence ID" value="MXV63014.1"/>
    <property type="molecule type" value="Genomic_DNA"/>
</dbReference>
<dbReference type="AlphaFoldDB" id="A0A6B0VN94"/>
<organism evidence="3 4">
    <name type="scientific">Natronorubrum halalkaliphilum</name>
    <dbReference type="NCBI Taxonomy" id="2691917"/>
    <lineage>
        <taxon>Archaea</taxon>
        <taxon>Methanobacteriati</taxon>
        <taxon>Methanobacteriota</taxon>
        <taxon>Stenosarchaea group</taxon>
        <taxon>Halobacteria</taxon>
        <taxon>Halobacteriales</taxon>
        <taxon>Natrialbaceae</taxon>
        <taxon>Natronorubrum</taxon>
    </lineage>
</organism>
<dbReference type="PANTHER" id="PTHR22911:SF137">
    <property type="entry name" value="SOLUTE CARRIER FAMILY 35 MEMBER G2-RELATED"/>
    <property type="match status" value="1"/>
</dbReference>
<reference evidence="3 4" key="1">
    <citation type="submission" date="2020-01" db="EMBL/GenBank/DDBJ databases">
        <title>Natronorubrum sp. JWXQ-INN 674 isolated from Inner Mongolia Autonomous Region of China.</title>
        <authorList>
            <person name="Xue Q."/>
        </authorList>
    </citation>
    <scope>NUCLEOTIDE SEQUENCE [LARGE SCALE GENOMIC DNA]</scope>
    <source>
        <strain evidence="3 4">JWXQ-INN-674</strain>
    </source>
</reference>
<keyword evidence="4" id="KW-1185">Reference proteome</keyword>
<accession>A0A6B0VN94</accession>
<evidence type="ECO:0000256" key="1">
    <source>
        <dbReference type="SAM" id="Phobius"/>
    </source>
</evidence>
<dbReference type="Gene3D" id="1.10.3730.20">
    <property type="match status" value="1"/>
</dbReference>
<evidence type="ECO:0000313" key="4">
    <source>
        <dbReference type="Proteomes" id="UP000434101"/>
    </source>
</evidence>
<gene>
    <name evidence="3" type="ORF">GS429_13235</name>
</gene>
<dbReference type="InterPro" id="IPR000620">
    <property type="entry name" value="EamA_dom"/>
</dbReference>
<dbReference type="Pfam" id="PF00892">
    <property type="entry name" value="EamA"/>
    <property type="match status" value="2"/>
</dbReference>
<dbReference type="SUPFAM" id="SSF103481">
    <property type="entry name" value="Multidrug resistance efflux transporter EmrE"/>
    <property type="match status" value="2"/>
</dbReference>
<protein>
    <submittedName>
        <fullName evidence="3">EamA family transporter</fullName>
    </submittedName>
</protein>
<dbReference type="OrthoDB" id="330924at2157"/>
<sequence>MSLASMTVILRKGTDQGTANSALVVVLVGNIVVFVPAAFLLYYPDLQITSLSFLTFVAAGLFGTMLGRAFYYTSIERIGANRSDPIRASQPLYATVIAVIVLGEVLTLPHFIGILLMIGGVAMIVLETSGSAGVNSLESRIELALPIIAAIFFGIEPVFARIGLQEGTPVFVGLAIKTLVGTIGFLSYLAYRRQLPGPSNLLGDPNTPWYIGAAAANSLFLLAYYTALEVSRVVVVVPIVQMTPMIVILLSFIFLPRLEIVTARLITGAGVIISGAVLITVYG</sequence>
<dbReference type="Proteomes" id="UP000434101">
    <property type="component" value="Unassembled WGS sequence"/>
</dbReference>
<dbReference type="InterPro" id="IPR037185">
    <property type="entry name" value="EmrE-like"/>
</dbReference>
<evidence type="ECO:0000259" key="2">
    <source>
        <dbReference type="Pfam" id="PF00892"/>
    </source>
</evidence>
<feature type="transmembrane region" description="Helical" evidence="1">
    <location>
        <begin position="234"/>
        <end position="255"/>
    </location>
</feature>